<gene>
    <name evidence="8" type="ORF">C8D95_104275</name>
</gene>
<keyword evidence="9" id="KW-1185">Reference proteome</keyword>
<evidence type="ECO:0000313" key="9">
    <source>
        <dbReference type="Proteomes" id="UP000245390"/>
    </source>
</evidence>
<dbReference type="InterPro" id="IPR001254">
    <property type="entry name" value="Trypsin_dom"/>
</dbReference>
<evidence type="ECO:0000313" key="8">
    <source>
        <dbReference type="EMBL" id="PWK56602.1"/>
    </source>
</evidence>
<evidence type="ECO:0000256" key="3">
    <source>
        <dbReference type="ARBA" id="ARBA00022729"/>
    </source>
</evidence>
<evidence type="ECO:0000259" key="7">
    <source>
        <dbReference type="Pfam" id="PF00089"/>
    </source>
</evidence>
<dbReference type="InterPro" id="IPR009003">
    <property type="entry name" value="Peptidase_S1_PA"/>
</dbReference>
<keyword evidence="4 6" id="KW-0378">Hydrolase</keyword>
<comment type="similarity">
    <text evidence="1 6">Belongs to the peptidase S1B family.</text>
</comment>
<accession>A0A316G7J6</accession>
<dbReference type="Pfam" id="PF00089">
    <property type="entry name" value="Trypsin"/>
    <property type="match status" value="1"/>
</dbReference>
<dbReference type="InterPro" id="IPR008256">
    <property type="entry name" value="Peptidase_S1B"/>
</dbReference>
<feature type="domain" description="Peptidase S1" evidence="7">
    <location>
        <begin position="29"/>
        <end position="133"/>
    </location>
</feature>
<keyword evidence="3" id="KW-0732">Signal</keyword>
<evidence type="ECO:0000256" key="2">
    <source>
        <dbReference type="ARBA" id="ARBA00022670"/>
    </source>
</evidence>
<dbReference type="RefSeq" id="WP_164721522.1">
    <property type="nucleotide sequence ID" value="NZ_CP034588.1"/>
</dbReference>
<name>A0A316G7J6_9RHOB</name>
<dbReference type="GO" id="GO:0006508">
    <property type="term" value="P:proteolysis"/>
    <property type="evidence" value="ECO:0007669"/>
    <property type="project" value="UniProtKB-KW"/>
</dbReference>
<evidence type="ECO:0000256" key="5">
    <source>
        <dbReference type="ARBA" id="ARBA00022825"/>
    </source>
</evidence>
<evidence type="ECO:0000256" key="4">
    <source>
        <dbReference type="ARBA" id="ARBA00022801"/>
    </source>
</evidence>
<dbReference type="AlphaFoldDB" id="A0A316G7J6"/>
<sequence length="216" mass="22698">MSAAAVACGLTGPALSADAASGVGRIENTNTGGGCTAALIAPDLVVTAAHCGGRGETPDGIVFRPGDGRPGTYPVARVVRHPLYDRESPRVEWRLRFDLAVAVLETPVPGDRAVPFTTGDDARVGETLHLYSWREGSRPRQRPCPTLDGIPGLVTLGCRVQGGESGSPVLRVTDEGLEIVAVISSRGRILDQPVAQASDVRLRLPPILDILGRDRP</sequence>
<dbReference type="Proteomes" id="UP000245390">
    <property type="component" value="Unassembled WGS sequence"/>
</dbReference>
<evidence type="ECO:0000256" key="1">
    <source>
        <dbReference type="ARBA" id="ARBA00008764"/>
    </source>
</evidence>
<dbReference type="GO" id="GO:0004252">
    <property type="term" value="F:serine-type endopeptidase activity"/>
    <property type="evidence" value="ECO:0007669"/>
    <property type="project" value="InterPro"/>
</dbReference>
<dbReference type="SUPFAM" id="SSF50494">
    <property type="entry name" value="Trypsin-like serine proteases"/>
    <property type="match status" value="1"/>
</dbReference>
<dbReference type="InterPro" id="IPR043504">
    <property type="entry name" value="Peptidase_S1_PA_chymotrypsin"/>
</dbReference>
<keyword evidence="5 6" id="KW-0720">Serine protease</keyword>
<organism evidence="8 9">
    <name type="scientific">Silicimonas algicola</name>
    <dbReference type="NCBI Taxonomy" id="1826607"/>
    <lineage>
        <taxon>Bacteria</taxon>
        <taxon>Pseudomonadati</taxon>
        <taxon>Pseudomonadota</taxon>
        <taxon>Alphaproteobacteria</taxon>
        <taxon>Rhodobacterales</taxon>
        <taxon>Paracoccaceae</taxon>
    </lineage>
</organism>
<proteinExistence type="inferred from homology"/>
<dbReference type="EC" id="3.4.21.-" evidence="6"/>
<comment type="caution">
    <text evidence="8">The sequence shown here is derived from an EMBL/GenBank/DDBJ whole genome shotgun (WGS) entry which is preliminary data.</text>
</comment>
<dbReference type="EMBL" id="QGGV01000004">
    <property type="protein sequence ID" value="PWK56602.1"/>
    <property type="molecule type" value="Genomic_DNA"/>
</dbReference>
<reference evidence="8 9" key="1">
    <citation type="submission" date="2018-05" db="EMBL/GenBank/DDBJ databases">
        <title>Genomic Encyclopedia of Type Strains, Phase IV (KMG-IV): sequencing the most valuable type-strain genomes for metagenomic binning, comparative biology and taxonomic classification.</title>
        <authorList>
            <person name="Goeker M."/>
        </authorList>
    </citation>
    <scope>NUCLEOTIDE SEQUENCE [LARGE SCALE GENOMIC DNA]</scope>
    <source>
        <strain evidence="8 9">DSM 103371</strain>
    </source>
</reference>
<keyword evidence="2 6" id="KW-0645">Protease</keyword>
<protein>
    <recommendedName>
        <fullName evidence="6">Serine protease</fullName>
        <ecNumber evidence="6">3.4.21.-</ecNumber>
    </recommendedName>
</protein>
<dbReference type="PRINTS" id="PR00839">
    <property type="entry name" value="V8PROTEASE"/>
</dbReference>
<dbReference type="Gene3D" id="2.40.10.10">
    <property type="entry name" value="Trypsin-like serine proteases"/>
    <property type="match status" value="1"/>
</dbReference>
<evidence type="ECO:0000256" key="6">
    <source>
        <dbReference type="RuleBase" id="RU004296"/>
    </source>
</evidence>